<reference evidence="3" key="1">
    <citation type="submission" date="2023-08" db="EMBL/GenBank/DDBJ databases">
        <authorList>
            <person name="Audoor S."/>
            <person name="Bilcke G."/>
        </authorList>
    </citation>
    <scope>NUCLEOTIDE SEQUENCE</scope>
</reference>
<dbReference type="AlphaFoldDB" id="A0AAD2GD64"/>
<feature type="compositionally biased region" description="Basic residues" evidence="2">
    <location>
        <begin position="369"/>
        <end position="380"/>
    </location>
</feature>
<comment type="caution">
    <text evidence="3">The sequence shown here is derived from an EMBL/GenBank/DDBJ whole genome shotgun (WGS) entry which is preliminary data.</text>
</comment>
<feature type="compositionally biased region" description="Low complexity" evidence="2">
    <location>
        <begin position="381"/>
        <end position="396"/>
    </location>
</feature>
<name>A0AAD2GD64_9STRA</name>
<accession>A0AAD2GD64</accession>
<evidence type="ECO:0000256" key="1">
    <source>
        <dbReference type="SAM" id="Coils"/>
    </source>
</evidence>
<evidence type="ECO:0000256" key="2">
    <source>
        <dbReference type="SAM" id="MobiDB-lite"/>
    </source>
</evidence>
<gene>
    <name evidence="3" type="ORF">CYCCA115_LOCUS23665</name>
</gene>
<keyword evidence="1" id="KW-0175">Coiled coil</keyword>
<evidence type="ECO:0000313" key="4">
    <source>
        <dbReference type="Proteomes" id="UP001295423"/>
    </source>
</evidence>
<feature type="coiled-coil region" evidence="1">
    <location>
        <begin position="239"/>
        <end position="269"/>
    </location>
</feature>
<organism evidence="3 4">
    <name type="scientific">Cylindrotheca closterium</name>
    <dbReference type="NCBI Taxonomy" id="2856"/>
    <lineage>
        <taxon>Eukaryota</taxon>
        <taxon>Sar</taxon>
        <taxon>Stramenopiles</taxon>
        <taxon>Ochrophyta</taxon>
        <taxon>Bacillariophyta</taxon>
        <taxon>Bacillariophyceae</taxon>
        <taxon>Bacillariophycidae</taxon>
        <taxon>Bacillariales</taxon>
        <taxon>Bacillariaceae</taxon>
        <taxon>Cylindrotheca</taxon>
    </lineage>
</organism>
<proteinExistence type="predicted"/>
<feature type="region of interest" description="Disordered" evidence="2">
    <location>
        <begin position="359"/>
        <end position="426"/>
    </location>
</feature>
<keyword evidence="4" id="KW-1185">Reference proteome</keyword>
<protein>
    <submittedName>
        <fullName evidence="3">Uncharacterized protein</fullName>
    </submittedName>
</protein>
<feature type="compositionally biased region" description="Low complexity" evidence="2">
    <location>
        <begin position="415"/>
        <end position="426"/>
    </location>
</feature>
<feature type="coiled-coil region" evidence="1">
    <location>
        <begin position="324"/>
        <end position="351"/>
    </location>
</feature>
<dbReference type="EMBL" id="CAKOGP040002424">
    <property type="protein sequence ID" value="CAJ1969358.1"/>
    <property type="molecule type" value="Genomic_DNA"/>
</dbReference>
<evidence type="ECO:0000313" key="3">
    <source>
        <dbReference type="EMBL" id="CAJ1969358.1"/>
    </source>
</evidence>
<sequence length="426" mass="45707">MTNASGLAASIRGSTESSTFDLGGQNVTTITNNITSAFQDPLPIQEMIRITFVTGAGKLGRQKYDADAAKAVTSALRDLGFEDDRGASCVKECAASFKLQHDTGKNLKTVVVFPRIQEDDAPASGDGTGSNQASTVPVIAKGSVEDLIVSTSNAVFKNMTKSKCPSWSEKKECMGALSNIKTMLEELDQKLVTGTPLTDGEQEFYDSVSSDSLDEKQGIVKDLMHSQVEEGGITSREKKQLLSQVSERLEKVSAELEEAEGKKAEKLNGMKAKLEARKEMLSGITPKPLPKLKHETEILTLRAELLSLSDVVDAAAGRLLSLKESKALARKEEVEEEIADFEQKSRGWFEDDESFEERVNSLQGVAASRPKKGAAKKPASKSHAPAWIATSSSTKKTQSKSKAGKSKNSGGAGGVFAAMMMDSDSD</sequence>
<dbReference type="Proteomes" id="UP001295423">
    <property type="component" value="Unassembled WGS sequence"/>
</dbReference>